<feature type="compositionally biased region" description="Low complexity" evidence="2">
    <location>
        <begin position="669"/>
        <end position="685"/>
    </location>
</feature>
<evidence type="ECO:0000256" key="1">
    <source>
        <dbReference type="SAM" id="Coils"/>
    </source>
</evidence>
<evidence type="ECO:0000313" key="4">
    <source>
        <dbReference type="Proteomes" id="UP001497383"/>
    </source>
</evidence>
<name>A0ABP0ZPW6_9ASCO</name>
<evidence type="ECO:0000256" key="2">
    <source>
        <dbReference type="SAM" id="MobiDB-lite"/>
    </source>
</evidence>
<feature type="region of interest" description="Disordered" evidence="2">
    <location>
        <begin position="316"/>
        <end position="344"/>
    </location>
</feature>
<protein>
    <recommendedName>
        <fullName evidence="5">HDA1 complex subunit 2</fullName>
    </recommendedName>
</protein>
<feature type="region of interest" description="Disordered" evidence="2">
    <location>
        <begin position="666"/>
        <end position="693"/>
    </location>
</feature>
<feature type="compositionally biased region" description="Gly residues" evidence="2">
    <location>
        <begin position="332"/>
        <end position="342"/>
    </location>
</feature>
<proteinExistence type="predicted"/>
<dbReference type="Gene3D" id="3.40.50.12360">
    <property type="match status" value="1"/>
</dbReference>
<reference evidence="3 4" key="1">
    <citation type="submission" date="2024-03" db="EMBL/GenBank/DDBJ databases">
        <authorList>
            <person name="Brejova B."/>
        </authorList>
    </citation>
    <scope>NUCLEOTIDE SEQUENCE [LARGE SCALE GENOMIC DNA]</scope>
    <source>
        <strain evidence="3 4">CBS 14171</strain>
    </source>
</reference>
<gene>
    <name evidence="3" type="ORF">LODBEIA_P33800</name>
</gene>
<evidence type="ECO:0000313" key="3">
    <source>
        <dbReference type="EMBL" id="CAK9439156.1"/>
    </source>
</evidence>
<dbReference type="EMBL" id="OZ022408">
    <property type="protein sequence ID" value="CAK9439156.1"/>
    <property type="molecule type" value="Genomic_DNA"/>
</dbReference>
<feature type="coiled-coil region" evidence="1">
    <location>
        <begin position="500"/>
        <end position="588"/>
    </location>
</feature>
<keyword evidence="4" id="KW-1185">Reference proteome</keyword>
<dbReference type="RefSeq" id="XP_066830318.1">
    <property type="nucleotide sequence ID" value="XM_066973484.1"/>
</dbReference>
<evidence type="ECO:0008006" key="5">
    <source>
        <dbReference type="Google" id="ProtNLM"/>
    </source>
</evidence>
<accession>A0ABP0ZPW6</accession>
<dbReference type="Pfam" id="PF11496">
    <property type="entry name" value="HDA2-3"/>
    <property type="match status" value="1"/>
</dbReference>
<dbReference type="InterPro" id="IPR038609">
    <property type="entry name" value="HDA1_su2/3_sf"/>
</dbReference>
<organism evidence="3 4">
    <name type="scientific">Lodderomyces beijingensis</name>
    <dbReference type="NCBI Taxonomy" id="1775926"/>
    <lineage>
        <taxon>Eukaryota</taxon>
        <taxon>Fungi</taxon>
        <taxon>Dikarya</taxon>
        <taxon>Ascomycota</taxon>
        <taxon>Saccharomycotina</taxon>
        <taxon>Pichiomycetes</taxon>
        <taxon>Debaryomycetaceae</taxon>
        <taxon>Candida/Lodderomyces clade</taxon>
        <taxon>Lodderomyces</taxon>
    </lineage>
</organism>
<dbReference type="Proteomes" id="UP001497383">
    <property type="component" value="Chromosome 4"/>
</dbReference>
<sequence>MDMLSTDPPSSIYGAAGDSYNSYNEVELLGGTTASHIGDENTEIMQHNGNSLTMRKRQRVVHLPANLTLIQNALIHLILELFSETLLSELKTRENKPSIESLLEVSSMQSTISAPTPVNRDIDPNNSIGELIDLCFEKLAVVNNQPTLLVDHFIPKKLILSETNELQSIMSGKYELLNEIVDALIEDTRASGELYPILVIAKSNKELELIEGMIIGKDLRYSNSSNLKLYEDGRKFHPGSSEGAKGVCINLIQSSQLYNNYLNQSFSVKYRFIYSFDFNLDATNPSIEMLQSDDDCPIFIPVPVFSTEHLQLHLEPEEPQSSRFINDDVDGGDGSAGSGGTGDGKRVRDWKVKILHSLVVNSSDHEKSMNRRIDNFYYDSYGANMGFFISNIGNPEALGALMKDYDNQLIQSFSNEKLKKRLKKVDDAGLLTRVRNGVPLTRENFNREMSRVLHLQLYQVNDMVRHAEEVEIPKKRKFETSRQVHFDEDEDSIAENYRKFQKLNEEAMLDDRKLARLENEVTKNEDKIGALDKKLEDLQSSVKDDNFAKEATSEQKQQELIKDLQNELEDLSREYTWINNEIDEARLQYQQSSTNAVAELHKLNKLKTQKQAIEDRISGPGMVQLPDLIHSDTLASYEQRLTRLKAQNKFLSGFFNSKISHIYTERQQITENSGSSGSSTRPSNRISRDSTPL</sequence>
<keyword evidence="1" id="KW-0175">Coiled coil</keyword>
<dbReference type="InterPro" id="IPR021006">
    <property type="entry name" value="Hda2/3"/>
</dbReference>
<dbReference type="GeneID" id="92208576"/>